<dbReference type="InterPro" id="IPR016186">
    <property type="entry name" value="C-type_lectin-like/link_sf"/>
</dbReference>
<dbReference type="PROSITE" id="PS51257">
    <property type="entry name" value="PROKAR_LIPOPROTEIN"/>
    <property type="match status" value="1"/>
</dbReference>
<dbReference type="InterPro" id="IPR001304">
    <property type="entry name" value="C-type_lectin-like"/>
</dbReference>
<organism evidence="4 5">
    <name type="scientific">Patiria miniata</name>
    <name type="common">Bat star</name>
    <name type="synonym">Asterina miniata</name>
    <dbReference type="NCBI Taxonomy" id="46514"/>
    <lineage>
        <taxon>Eukaryota</taxon>
        <taxon>Metazoa</taxon>
        <taxon>Echinodermata</taxon>
        <taxon>Eleutherozoa</taxon>
        <taxon>Asterozoa</taxon>
        <taxon>Asteroidea</taxon>
        <taxon>Valvatacea</taxon>
        <taxon>Valvatida</taxon>
        <taxon>Asterinidae</taxon>
        <taxon>Patiria</taxon>
    </lineage>
</organism>
<dbReference type="EnsemblMetazoa" id="XM_038209192.1">
    <property type="protein sequence ID" value="XP_038065120.1"/>
    <property type="gene ID" value="LOC119735487"/>
</dbReference>
<accession>A0A914AM64</accession>
<dbReference type="PANTHER" id="PTHR22803">
    <property type="entry name" value="MANNOSE, PHOSPHOLIPASE, LECTIN RECEPTOR RELATED"/>
    <property type="match status" value="1"/>
</dbReference>
<evidence type="ECO:0000256" key="2">
    <source>
        <dbReference type="SAM" id="SignalP"/>
    </source>
</evidence>
<protein>
    <recommendedName>
        <fullName evidence="3">C-type lectin domain-containing protein</fullName>
    </recommendedName>
</protein>
<evidence type="ECO:0000313" key="4">
    <source>
        <dbReference type="EnsemblMetazoa" id="XP_038065120.1"/>
    </source>
</evidence>
<sequence>MAFMRVLCFVLLVGLAAACQPQCPKCPPMWTFYIGNCYRYFGTAKTFAEAEKHCKEFTEVGQGHLASITSAEEDNLLYTMWMSVRGTTGSGLWIGFTDEAEEGNFIWTDRSAVSYTGWRSGEPNNVGKEHCTNMPNGWDGEWNDTKCGHAHAYMCKMTTAK</sequence>
<feature type="chain" id="PRO_5038100290" description="C-type lectin domain-containing protein" evidence="2">
    <location>
        <begin position="19"/>
        <end position="161"/>
    </location>
</feature>
<dbReference type="InterPro" id="IPR018378">
    <property type="entry name" value="C-type_lectin_CS"/>
</dbReference>
<feature type="signal peptide" evidence="2">
    <location>
        <begin position="1"/>
        <end position="18"/>
    </location>
</feature>
<dbReference type="OrthoDB" id="418245at2759"/>
<dbReference type="OMA" id="DASHEWI"/>
<evidence type="ECO:0000313" key="5">
    <source>
        <dbReference type="Proteomes" id="UP000887568"/>
    </source>
</evidence>
<proteinExistence type="predicted"/>
<dbReference type="Pfam" id="PF00059">
    <property type="entry name" value="Lectin_C"/>
    <property type="match status" value="1"/>
</dbReference>
<feature type="domain" description="C-type lectin" evidence="3">
    <location>
        <begin position="33"/>
        <end position="156"/>
    </location>
</feature>
<dbReference type="PROSITE" id="PS00615">
    <property type="entry name" value="C_TYPE_LECTIN_1"/>
    <property type="match status" value="1"/>
</dbReference>
<keyword evidence="1" id="KW-1015">Disulfide bond</keyword>
<reference evidence="4" key="1">
    <citation type="submission" date="2022-11" db="UniProtKB">
        <authorList>
            <consortium name="EnsemblMetazoa"/>
        </authorList>
    </citation>
    <scope>IDENTIFICATION</scope>
</reference>
<dbReference type="Proteomes" id="UP000887568">
    <property type="component" value="Unplaced"/>
</dbReference>
<dbReference type="SMART" id="SM00034">
    <property type="entry name" value="CLECT"/>
    <property type="match status" value="1"/>
</dbReference>
<keyword evidence="5" id="KW-1185">Reference proteome</keyword>
<dbReference type="PROSITE" id="PS50041">
    <property type="entry name" value="C_TYPE_LECTIN_2"/>
    <property type="match status" value="1"/>
</dbReference>
<name>A0A914AM64_PATMI</name>
<keyword evidence="2" id="KW-0732">Signal</keyword>
<evidence type="ECO:0000256" key="1">
    <source>
        <dbReference type="ARBA" id="ARBA00023157"/>
    </source>
</evidence>
<dbReference type="SUPFAM" id="SSF56436">
    <property type="entry name" value="C-type lectin-like"/>
    <property type="match status" value="1"/>
</dbReference>
<dbReference type="InterPro" id="IPR050111">
    <property type="entry name" value="C-type_lectin/snaclec_domain"/>
</dbReference>
<dbReference type="AlphaFoldDB" id="A0A914AM64"/>
<evidence type="ECO:0000259" key="3">
    <source>
        <dbReference type="PROSITE" id="PS50041"/>
    </source>
</evidence>
<dbReference type="RefSeq" id="XP_038065120.1">
    <property type="nucleotide sequence ID" value="XM_038209192.1"/>
</dbReference>
<dbReference type="InterPro" id="IPR016187">
    <property type="entry name" value="CTDL_fold"/>
</dbReference>
<dbReference type="Gene3D" id="3.10.100.10">
    <property type="entry name" value="Mannose-Binding Protein A, subunit A"/>
    <property type="match status" value="1"/>
</dbReference>
<dbReference type="GeneID" id="119735487"/>